<keyword evidence="4" id="KW-0132">Cell division</keyword>
<dbReference type="InterPro" id="IPR011515">
    <property type="entry name" value="Shugoshin_C"/>
</dbReference>
<keyword evidence="13" id="KW-1185">Reference proteome</keyword>
<dbReference type="GO" id="GO:0045132">
    <property type="term" value="P:meiotic chromosome segregation"/>
    <property type="evidence" value="ECO:0007669"/>
    <property type="project" value="InterPro"/>
</dbReference>
<evidence type="ECO:0000256" key="6">
    <source>
        <dbReference type="ARBA" id="ARBA00023054"/>
    </source>
</evidence>
<protein>
    <recommendedName>
        <fullName evidence="14">Shugoshin C-terminal domain-containing protein</fullName>
    </recommendedName>
</protein>
<dbReference type="GO" id="GO:0005634">
    <property type="term" value="C:nucleus"/>
    <property type="evidence" value="ECO:0007669"/>
    <property type="project" value="InterPro"/>
</dbReference>
<evidence type="ECO:0000256" key="5">
    <source>
        <dbReference type="ARBA" id="ARBA00022829"/>
    </source>
</evidence>
<comment type="caution">
    <text evidence="12">The sequence shown here is derived from an EMBL/GenBank/DDBJ whole genome shotgun (WGS) entry which is preliminary data.</text>
</comment>
<dbReference type="AlphaFoldDB" id="A0A4Q4TJH8"/>
<keyword evidence="8" id="KW-0137">Centromere</keyword>
<keyword evidence="7" id="KW-0131">Cell cycle</keyword>
<dbReference type="Pfam" id="PF07558">
    <property type="entry name" value="Shugoshin_N"/>
    <property type="match status" value="1"/>
</dbReference>
<feature type="compositionally biased region" description="Basic and acidic residues" evidence="9">
    <location>
        <begin position="651"/>
        <end position="665"/>
    </location>
</feature>
<proteinExistence type="inferred from homology"/>
<feature type="compositionally biased region" description="Low complexity" evidence="9">
    <location>
        <begin position="533"/>
        <end position="542"/>
    </location>
</feature>
<dbReference type="STRING" id="155417.A0A4Q4TJH8"/>
<keyword evidence="5" id="KW-0159">Chromosome partition</keyword>
<evidence type="ECO:0000256" key="1">
    <source>
        <dbReference type="ARBA" id="ARBA00004584"/>
    </source>
</evidence>
<feature type="region of interest" description="Disordered" evidence="9">
    <location>
        <begin position="584"/>
        <end position="805"/>
    </location>
</feature>
<dbReference type="GO" id="GO:0000779">
    <property type="term" value="C:condensed chromosome, centromeric region"/>
    <property type="evidence" value="ECO:0007669"/>
    <property type="project" value="UniProtKB-ARBA"/>
</dbReference>
<evidence type="ECO:0000256" key="3">
    <source>
        <dbReference type="ARBA" id="ARBA00022454"/>
    </source>
</evidence>
<comment type="similarity">
    <text evidence="2">Belongs to the shugoshin family.</text>
</comment>
<evidence type="ECO:0000313" key="12">
    <source>
        <dbReference type="EMBL" id="RYP06482.1"/>
    </source>
</evidence>
<evidence type="ECO:0000313" key="13">
    <source>
        <dbReference type="Proteomes" id="UP000293360"/>
    </source>
</evidence>
<sequence length="805" mass="86447">MARLNEPLVPTDNIETLRRRFLRQNRDIARINSTQSLRIRSLENECARMLSENLELRGHILRLETELQDSRAQRIADHALEIKEKMEAQLVEWGAMLAGLGHEPIPRSRSPRVAKKVRTRSSLGRTSCQWKRRDSIDLEALALQEGRLPPIWETKSYPRETLNREEILAICSEAAETSDSPDLGPPPVSRFVDEDPVKISLPTRQIADDAEAPALADSATNPVARTYIPSPAKKAEPVAKEPNVAKVERASSGQDEKETEPRVVKAASTAEPRAPTETVKPSLKRKSRDDEDRTNDQAALPSAEVSASPEKLTVLKDRAVNRPIKEIRKDGRGKLKNAGGGSATQRKPLGAKSSNENLGSPMKGVKPSVVDDVAKAKSDAKREEHAKSRTETRKEKAKEKETKPTPAVIEIPAPEPVIPERAPLVAAIEIDVEPERPAPPQQQEPDGPSTERNLSVPRSPEPPASAATTAREEEVCDTPPPLDISSRGETTRGSRRTRPAVSYAEPNLRDKMRRPTKQLLDAVAGEGKSLQMRRVSSSSSHSRQSELPTPASASSSSSSAVRSSGRVAGSPRLAAVWKNIPDASSAAATDNMPPSPLARKTVGRASPPGASDLPTTVVTDRRKRNSSALAELGESTSSNSKVAAPKIPTNRRLEEIAAREAEVARMFDGPDDNDNDSNSGSGSGSGSSSPTGKTSKVPTSTSRIAKSKRLSSMAAARDGPPEQQNEKRAKSGTSAVVRKRASTSMMAAPSAKSGMGIDNDEAGQDSSSADGDSGLTASSADSPGGARSSARGERASSMRRRSMML</sequence>
<feature type="compositionally biased region" description="Basic and acidic residues" evidence="9">
    <location>
        <begin position="313"/>
        <end position="333"/>
    </location>
</feature>
<dbReference type="Proteomes" id="UP000293360">
    <property type="component" value="Unassembled WGS sequence"/>
</dbReference>
<feature type="compositionally biased region" description="Basic and acidic residues" evidence="9">
    <location>
        <begin position="372"/>
        <end position="403"/>
    </location>
</feature>
<name>A0A4Q4TJH8_9PEZI</name>
<accession>A0A4Q4TJH8</accession>
<dbReference type="Pfam" id="PF07557">
    <property type="entry name" value="Shugoshin_C"/>
    <property type="match status" value="1"/>
</dbReference>
<feature type="domain" description="Shugoshin C-terminal" evidence="10">
    <location>
        <begin position="492"/>
        <end position="514"/>
    </location>
</feature>
<keyword evidence="3" id="KW-0158">Chromosome</keyword>
<evidence type="ECO:0000259" key="11">
    <source>
        <dbReference type="Pfam" id="PF07558"/>
    </source>
</evidence>
<feature type="compositionally biased region" description="Basic and acidic residues" evidence="9">
    <location>
        <begin position="246"/>
        <end position="263"/>
    </location>
</feature>
<feature type="domain" description="Shugoshin N-terminal coiled-coil" evidence="11">
    <location>
        <begin position="17"/>
        <end position="59"/>
    </location>
</feature>
<comment type="subcellular location">
    <subcellularLocation>
        <location evidence="1">Chromosome</location>
        <location evidence="1">Centromere</location>
    </subcellularLocation>
</comment>
<gene>
    <name evidence="12" type="ORF">DL764_003133</name>
</gene>
<evidence type="ECO:0000259" key="10">
    <source>
        <dbReference type="Pfam" id="PF07557"/>
    </source>
</evidence>
<feature type="compositionally biased region" description="Low complexity" evidence="9">
    <location>
        <begin position="676"/>
        <end position="702"/>
    </location>
</feature>
<dbReference type="InterPro" id="IPR011516">
    <property type="entry name" value="Shugoshin_N"/>
</dbReference>
<feature type="region of interest" description="Disordered" evidence="9">
    <location>
        <begin position="226"/>
        <end position="571"/>
    </location>
</feature>
<organism evidence="12 13">
    <name type="scientific">Monosporascus ibericus</name>
    <dbReference type="NCBI Taxonomy" id="155417"/>
    <lineage>
        <taxon>Eukaryota</taxon>
        <taxon>Fungi</taxon>
        <taxon>Dikarya</taxon>
        <taxon>Ascomycota</taxon>
        <taxon>Pezizomycotina</taxon>
        <taxon>Sordariomycetes</taxon>
        <taxon>Xylariomycetidae</taxon>
        <taxon>Xylariales</taxon>
        <taxon>Xylariales incertae sedis</taxon>
        <taxon>Monosporascus</taxon>
    </lineage>
</organism>
<feature type="compositionally biased region" description="Low complexity" evidence="9">
    <location>
        <begin position="764"/>
        <end position="789"/>
    </location>
</feature>
<dbReference type="EMBL" id="QJNU01000128">
    <property type="protein sequence ID" value="RYP06482.1"/>
    <property type="molecule type" value="Genomic_DNA"/>
</dbReference>
<dbReference type="GO" id="GO:0051301">
    <property type="term" value="P:cell division"/>
    <property type="evidence" value="ECO:0007669"/>
    <property type="project" value="UniProtKB-KW"/>
</dbReference>
<feature type="compositionally biased region" description="Low complexity" evidence="9">
    <location>
        <begin position="551"/>
        <end position="570"/>
    </location>
</feature>
<reference evidence="12 13" key="1">
    <citation type="submission" date="2018-06" db="EMBL/GenBank/DDBJ databases">
        <title>Complete Genomes of Monosporascus.</title>
        <authorList>
            <person name="Robinson A.J."/>
            <person name="Natvig D.O."/>
        </authorList>
    </citation>
    <scope>NUCLEOTIDE SEQUENCE [LARGE SCALE GENOMIC DNA]</scope>
    <source>
        <strain evidence="12 13">CBS 110550</strain>
    </source>
</reference>
<dbReference type="OrthoDB" id="5394106at2759"/>
<evidence type="ECO:0000256" key="8">
    <source>
        <dbReference type="ARBA" id="ARBA00023328"/>
    </source>
</evidence>
<evidence type="ECO:0000256" key="7">
    <source>
        <dbReference type="ARBA" id="ARBA00023306"/>
    </source>
</evidence>
<keyword evidence="6" id="KW-0175">Coiled coil</keyword>
<evidence type="ECO:0000256" key="4">
    <source>
        <dbReference type="ARBA" id="ARBA00022618"/>
    </source>
</evidence>
<evidence type="ECO:0000256" key="9">
    <source>
        <dbReference type="SAM" id="MobiDB-lite"/>
    </source>
</evidence>
<feature type="region of interest" description="Disordered" evidence="9">
    <location>
        <begin position="174"/>
        <end position="193"/>
    </location>
</feature>
<evidence type="ECO:0000256" key="2">
    <source>
        <dbReference type="ARBA" id="ARBA00010845"/>
    </source>
</evidence>
<evidence type="ECO:0008006" key="14">
    <source>
        <dbReference type="Google" id="ProtNLM"/>
    </source>
</evidence>